<proteinExistence type="predicted"/>
<name>A0A4W5NJU9_9TELE</name>
<dbReference type="STRING" id="62062.ENSHHUP00000051207"/>
<dbReference type="Ensembl" id="ENSHHUT00000053016.1">
    <property type="protein sequence ID" value="ENSHHUP00000051207.1"/>
    <property type="gene ID" value="ENSHHUG00000030843.1"/>
</dbReference>
<evidence type="ECO:0000313" key="2">
    <source>
        <dbReference type="Ensembl" id="ENSHHUP00000051207.1"/>
    </source>
</evidence>
<feature type="compositionally biased region" description="Basic residues" evidence="1">
    <location>
        <begin position="1"/>
        <end position="11"/>
    </location>
</feature>
<accession>A0A4W5NJU9</accession>
<dbReference type="PANTHER" id="PTHR46299">
    <property type="entry name" value="VON WILLEBRAND FACTOR A DOMAIN-CONTAINING PROTEIN 5B2-RELATED"/>
    <property type="match status" value="1"/>
</dbReference>
<protein>
    <submittedName>
        <fullName evidence="2">von Willebrand factor A domain containing 5B1</fullName>
    </submittedName>
</protein>
<feature type="region of interest" description="Disordered" evidence="1">
    <location>
        <begin position="1"/>
        <end position="63"/>
    </location>
</feature>
<reference evidence="3" key="1">
    <citation type="submission" date="2018-06" db="EMBL/GenBank/DDBJ databases">
        <title>Genome assembly of Danube salmon.</title>
        <authorList>
            <person name="Macqueen D.J."/>
            <person name="Gundappa M.K."/>
        </authorList>
    </citation>
    <scope>NUCLEOTIDE SEQUENCE [LARGE SCALE GENOMIC DNA]</scope>
</reference>
<reference evidence="2" key="2">
    <citation type="submission" date="2025-08" db="UniProtKB">
        <authorList>
            <consortium name="Ensembl"/>
        </authorList>
    </citation>
    <scope>IDENTIFICATION</scope>
</reference>
<keyword evidence="3" id="KW-1185">Reference proteome</keyword>
<feature type="compositionally biased region" description="Polar residues" evidence="1">
    <location>
        <begin position="87"/>
        <end position="100"/>
    </location>
</feature>
<evidence type="ECO:0000313" key="3">
    <source>
        <dbReference type="Proteomes" id="UP000314982"/>
    </source>
</evidence>
<feature type="region of interest" description="Disordered" evidence="1">
    <location>
        <begin position="77"/>
        <end position="122"/>
    </location>
</feature>
<evidence type="ECO:0000256" key="1">
    <source>
        <dbReference type="SAM" id="MobiDB-lite"/>
    </source>
</evidence>
<dbReference type="AlphaFoldDB" id="A0A4W5NJU9"/>
<dbReference type="Proteomes" id="UP000314982">
    <property type="component" value="Unassembled WGS sequence"/>
</dbReference>
<reference evidence="2" key="3">
    <citation type="submission" date="2025-09" db="UniProtKB">
        <authorList>
            <consortium name="Ensembl"/>
        </authorList>
    </citation>
    <scope>IDENTIFICATION</scope>
</reference>
<organism evidence="2 3">
    <name type="scientific">Hucho hucho</name>
    <name type="common">huchen</name>
    <dbReference type="NCBI Taxonomy" id="62062"/>
    <lineage>
        <taxon>Eukaryota</taxon>
        <taxon>Metazoa</taxon>
        <taxon>Chordata</taxon>
        <taxon>Craniata</taxon>
        <taxon>Vertebrata</taxon>
        <taxon>Euteleostomi</taxon>
        <taxon>Actinopterygii</taxon>
        <taxon>Neopterygii</taxon>
        <taxon>Teleostei</taxon>
        <taxon>Protacanthopterygii</taxon>
        <taxon>Salmoniformes</taxon>
        <taxon>Salmonidae</taxon>
        <taxon>Salmoninae</taxon>
        <taxon>Hucho</taxon>
    </lineage>
</organism>
<dbReference type="GeneTree" id="ENSGT00940000158938"/>
<sequence>MDSKTSPRRRGYSTNQIVDYYPNMKKTYTPSDPSSVEGKNPLRRAKVQELNGQTSPDYGAQWKTEYQPQLVSLCAKSATASRGRPTNGASHRPSLQQEGASQKAEPEQAHSSGSKMQGRATRSWAYTEHALGGARSTVGEDGSSSTDPSVSSFGDADFYPHQLWEIETPQEPPATPDLISAPQDREVGKGFCKAVVSGLLCGKPVKWEVTFDIEPYLKGREREEKVHEELWNETFHHLAGRSIIQDFEHMVDQECEIEHGSGRKYRLYAIHTSKACNILSKYTAFVPVDLDTNEYLQTSIDYINPGKGLKRGSRSGNKKNRGYSIGLGRSQSGCMSEEAEEGHLPTSKIFTILHTHQHLYVRGRMFENV</sequence>
<dbReference type="PANTHER" id="PTHR46299:SF1">
    <property type="entry name" value="VON WILLEBRAND FACTOR A DOMAIN-CONTAINING PROTEIN 5B1"/>
    <property type="match status" value="1"/>
</dbReference>
<dbReference type="InterPro" id="IPR052627">
    <property type="entry name" value="VWA_domain-containing"/>
</dbReference>